<gene>
    <name evidence="1" type="ORF">SADUNF_Sadunf17G0055900</name>
</gene>
<dbReference type="AlphaFoldDB" id="A0A835J9Z1"/>
<dbReference type="PANTHER" id="PTHR33710">
    <property type="entry name" value="BNAC02G09200D PROTEIN"/>
    <property type="match status" value="1"/>
</dbReference>
<dbReference type="EMBL" id="JADGMS010000017">
    <property type="protein sequence ID" value="KAF9663490.1"/>
    <property type="molecule type" value="Genomic_DNA"/>
</dbReference>
<accession>A0A835J9Z1</accession>
<reference evidence="1 2" key="1">
    <citation type="submission" date="2020-10" db="EMBL/GenBank/DDBJ databases">
        <title>Plant Genome Project.</title>
        <authorList>
            <person name="Zhang R.-G."/>
        </authorList>
    </citation>
    <scope>NUCLEOTIDE SEQUENCE [LARGE SCALE GENOMIC DNA]</scope>
    <source>
        <strain evidence="1">FAFU-HL-1</strain>
        <tissue evidence="1">Leaf</tissue>
    </source>
</reference>
<protein>
    <submittedName>
        <fullName evidence="1">Uncharacterized protein</fullName>
    </submittedName>
</protein>
<organism evidence="1 2">
    <name type="scientific">Salix dunnii</name>
    <dbReference type="NCBI Taxonomy" id="1413687"/>
    <lineage>
        <taxon>Eukaryota</taxon>
        <taxon>Viridiplantae</taxon>
        <taxon>Streptophyta</taxon>
        <taxon>Embryophyta</taxon>
        <taxon>Tracheophyta</taxon>
        <taxon>Spermatophyta</taxon>
        <taxon>Magnoliopsida</taxon>
        <taxon>eudicotyledons</taxon>
        <taxon>Gunneridae</taxon>
        <taxon>Pentapetalae</taxon>
        <taxon>rosids</taxon>
        <taxon>fabids</taxon>
        <taxon>Malpighiales</taxon>
        <taxon>Salicaceae</taxon>
        <taxon>Saliceae</taxon>
        <taxon>Salix</taxon>
    </lineage>
</organism>
<dbReference type="Proteomes" id="UP000657918">
    <property type="component" value="Unassembled WGS sequence"/>
</dbReference>
<comment type="caution">
    <text evidence="1">The sequence shown here is derived from an EMBL/GenBank/DDBJ whole genome shotgun (WGS) entry which is preliminary data.</text>
</comment>
<evidence type="ECO:0000313" key="1">
    <source>
        <dbReference type="EMBL" id="KAF9663490.1"/>
    </source>
</evidence>
<dbReference type="OrthoDB" id="851867at2759"/>
<keyword evidence="2" id="KW-1185">Reference proteome</keyword>
<sequence>MLPYYQAMDNLQSPRYPSAFQHHNYILVWSQYPSSEAGHLGLLEASKWGFSFASVDSNGGLQSNLEIPFKGIKYTWHNGQTDESMIMKKLDWVIGNNAFANRWPEAKAHFQTKSVSGHSSMAMQLSSALSHPRPSFKFLNLWTDREDFLPLVVEAWQRPVHGSPMFKLTTKLQLVKASLKKWHKENRSHAKLNWDMAQGRLDNDRNSVEAKMLERQAACSYQKLYKEEESFYRQSSIIQWLTLGDKNTSFFHRTLVHRRMRNKITSLEDRKGNVIHDQQGLGRVAIACYKDLMTARGNAEDVSSVGQFPVSIPEAMKLDITSPITNEEIKNALFSIPDNKAPGPIGFSAIFYEESWLIVGDDFTDAIRIDNNQQGYSPAKLGTGLRPPYGHQTMQRVWSSITFQPKPNARDTIVWKGHSSGKFTIASAWNYLRKKKTQHHLYGMIWYPGHVPRYSLTLWLASMGRLSTMDRPQMGRRGEARVAGTVSFVKLK</sequence>
<evidence type="ECO:0000313" key="2">
    <source>
        <dbReference type="Proteomes" id="UP000657918"/>
    </source>
</evidence>
<dbReference type="PANTHER" id="PTHR33710:SF71">
    <property type="entry name" value="ENDONUCLEASE_EXONUCLEASE_PHOSPHATASE DOMAIN-CONTAINING PROTEIN"/>
    <property type="match status" value="1"/>
</dbReference>
<name>A0A835J9Z1_9ROSI</name>
<proteinExistence type="predicted"/>